<keyword evidence="3" id="KW-1185">Reference proteome</keyword>
<dbReference type="CDD" id="cd00093">
    <property type="entry name" value="HTH_XRE"/>
    <property type="match status" value="1"/>
</dbReference>
<evidence type="ECO:0000313" key="3">
    <source>
        <dbReference type="Proteomes" id="UP000294200"/>
    </source>
</evidence>
<comment type="caution">
    <text evidence="2">The sequence shown here is derived from an EMBL/GenBank/DDBJ whole genome shotgun (WGS) entry which is preliminary data.</text>
</comment>
<dbReference type="InterPro" id="IPR001387">
    <property type="entry name" value="Cro/C1-type_HTH"/>
</dbReference>
<dbReference type="PANTHER" id="PTHR36924:SF1">
    <property type="entry name" value="ANTITOXIN HIGA-1"/>
    <property type="match status" value="1"/>
</dbReference>
<gene>
    <name evidence="2" type="ORF">BZM27_50935</name>
</gene>
<evidence type="ECO:0000256" key="1">
    <source>
        <dbReference type="ARBA" id="ARBA00023125"/>
    </source>
</evidence>
<dbReference type="PANTHER" id="PTHR36924">
    <property type="entry name" value="ANTITOXIN HIGA-1"/>
    <property type="match status" value="1"/>
</dbReference>
<dbReference type="Proteomes" id="UP000294200">
    <property type="component" value="Unassembled WGS sequence"/>
</dbReference>
<evidence type="ECO:0000313" key="2">
    <source>
        <dbReference type="EMBL" id="TCG03111.1"/>
    </source>
</evidence>
<dbReference type="InterPro" id="IPR013430">
    <property type="entry name" value="Toxin_antidote_HigA"/>
</dbReference>
<dbReference type="EMBL" id="MWML01000517">
    <property type="protein sequence ID" value="TCG03111.1"/>
    <property type="molecule type" value="Genomic_DNA"/>
</dbReference>
<dbReference type="Pfam" id="PF13560">
    <property type="entry name" value="HTH_31"/>
    <property type="match status" value="1"/>
</dbReference>
<dbReference type="NCBIfam" id="TIGR02607">
    <property type="entry name" value="antidote_HigA"/>
    <property type="match status" value="1"/>
</dbReference>
<dbReference type="SUPFAM" id="SSF47413">
    <property type="entry name" value="lambda repressor-like DNA-binding domains"/>
    <property type="match status" value="1"/>
</dbReference>
<organism evidence="2 3">
    <name type="scientific">Paraburkholderia steynii</name>
    <dbReference type="NCBI Taxonomy" id="1245441"/>
    <lineage>
        <taxon>Bacteria</taxon>
        <taxon>Pseudomonadati</taxon>
        <taxon>Pseudomonadota</taxon>
        <taxon>Betaproteobacteria</taxon>
        <taxon>Burkholderiales</taxon>
        <taxon>Burkholderiaceae</taxon>
        <taxon>Paraburkholderia</taxon>
    </lineage>
</organism>
<dbReference type="AlphaFoldDB" id="A0A4R0XB34"/>
<name>A0A4R0XB34_9BURK</name>
<proteinExistence type="predicted"/>
<sequence>MTSEHRHPGEQLRPRLTKARLSVTVAAQALGVTRKCLSELLNGRFGVSPEMALRLAAGFPDTTPEFWLGLQMRWDLQVAREKLGPLDIKPIKEKGHD</sequence>
<reference evidence="2 3" key="1">
    <citation type="submission" date="2017-02" db="EMBL/GenBank/DDBJ databases">
        <title>Paraburkholderia sophoroidis sp. nov. and Paraburkholderia steynii sp. nov. rhizobial symbionts of the fynbos legume Hypocalyptus sophoroides.</title>
        <authorList>
            <person name="Steenkamp E.T."/>
            <person name="Beukes C.W."/>
            <person name="Van Zyl E."/>
            <person name="Avontuur J."/>
            <person name="Chan W.Y."/>
            <person name="Hassen A."/>
            <person name="Palmer M."/>
            <person name="Mthombeni L."/>
            <person name="Phalane F."/>
            <person name="Sereme K."/>
            <person name="Venter S.N."/>
        </authorList>
    </citation>
    <scope>NUCLEOTIDE SEQUENCE [LARGE SCALE GENOMIC DNA]</scope>
    <source>
        <strain evidence="2 3">HC1.1ba</strain>
    </source>
</reference>
<dbReference type="GO" id="GO:0003677">
    <property type="term" value="F:DNA binding"/>
    <property type="evidence" value="ECO:0007669"/>
    <property type="project" value="UniProtKB-KW"/>
</dbReference>
<dbReference type="InterPro" id="IPR010982">
    <property type="entry name" value="Lambda_DNA-bd_dom_sf"/>
</dbReference>
<accession>A0A4R0XB34</accession>
<dbReference type="Gene3D" id="1.10.260.40">
    <property type="entry name" value="lambda repressor-like DNA-binding domains"/>
    <property type="match status" value="1"/>
</dbReference>
<keyword evidence="1" id="KW-0238">DNA-binding</keyword>
<protein>
    <submittedName>
        <fullName evidence="2">Addiction module antidote protein, HigA family</fullName>
    </submittedName>
</protein>